<feature type="domain" description="Methyl-accepting transducer" evidence="5">
    <location>
        <begin position="146"/>
        <end position="361"/>
    </location>
</feature>
<dbReference type="PANTHER" id="PTHR43531:SF11">
    <property type="entry name" value="METHYL-ACCEPTING CHEMOTAXIS PROTEIN 3"/>
    <property type="match status" value="1"/>
</dbReference>
<dbReference type="Proteomes" id="UP000244912">
    <property type="component" value="Unassembled WGS sequence"/>
</dbReference>
<dbReference type="SUPFAM" id="SSF58104">
    <property type="entry name" value="Methyl-accepting chemotaxis protein (MCP) signaling domain"/>
    <property type="match status" value="1"/>
</dbReference>
<dbReference type="SUPFAM" id="SSF55785">
    <property type="entry name" value="PYP-like sensor domain (PAS domain)"/>
    <property type="match status" value="1"/>
</dbReference>
<dbReference type="GO" id="GO:0005886">
    <property type="term" value="C:plasma membrane"/>
    <property type="evidence" value="ECO:0007669"/>
    <property type="project" value="TreeGrafter"/>
</dbReference>
<dbReference type="GO" id="GO:0006355">
    <property type="term" value="P:regulation of DNA-templated transcription"/>
    <property type="evidence" value="ECO:0007669"/>
    <property type="project" value="InterPro"/>
</dbReference>
<dbReference type="SMART" id="SM00283">
    <property type="entry name" value="MA"/>
    <property type="match status" value="1"/>
</dbReference>
<dbReference type="InterPro" id="IPR013767">
    <property type="entry name" value="PAS_fold"/>
</dbReference>
<evidence type="ECO:0000259" key="5">
    <source>
        <dbReference type="PROSITE" id="PS50111"/>
    </source>
</evidence>
<dbReference type="NCBIfam" id="TIGR00229">
    <property type="entry name" value="sensory_box"/>
    <property type="match status" value="1"/>
</dbReference>
<dbReference type="GO" id="GO:0007165">
    <property type="term" value="P:signal transduction"/>
    <property type="evidence" value="ECO:0007669"/>
    <property type="project" value="UniProtKB-KW"/>
</dbReference>
<evidence type="ECO:0000313" key="7">
    <source>
        <dbReference type="EMBL" id="SPJ25784.1"/>
    </source>
</evidence>
<proteinExistence type="inferred from homology"/>
<dbReference type="PROSITE" id="PS50112">
    <property type="entry name" value="PAS"/>
    <property type="match status" value="1"/>
</dbReference>
<dbReference type="Gene3D" id="3.30.450.20">
    <property type="entry name" value="PAS domain"/>
    <property type="match status" value="1"/>
</dbReference>
<dbReference type="Pfam" id="PF00989">
    <property type="entry name" value="PAS"/>
    <property type="match status" value="1"/>
</dbReference>
<dbReference type="PROSITE" id="PS50111">
    <property type="entry name" value="CHEMOTAXIS_TRANSDUC_2"/>
    <property type="match status" value="1"/>
</dbReference>
<dbReference type="AlphaFoldDB" id="A0A2R8C056"/>
<reference evidence="7 8" key="1">
    <citation type="submission" date="2018-03" db="EMBL/GenBank/DDBJ databases">
        <authorList>
            <person name="Keele B.F."/>
        </authorList>
    </citation>
    <scope>NUCLEOTIDE SEQUENCE [LARGE SCALE GENOMIC DNA]</scope>
    <source>
        <strain evidence="7 8">CECT 8504</strain>
    </source>
</reference>
<evidence type="ECO:0000313" key="8">
    <source>
        <dbReference type="Proteomes" id="UP000244912"/>
    </source>
</evidence>
<dbReference type="InterPro" id="IPR051310">
    <property type="entry name" value="MCP_chemotaxis"/>
</dbReference>
<organism evidence="7 8">
    <name type="scientific">Palleronia abyssalis</name>
    <dbReference type="NCBI Taxonomy" id="1501240"/>
    <lineage>
        <taxon>Bacteria</taxon>
        <taxon>Pseudomonadati</taxon>
        <taxon>Pseudomonadota</taxon>
        <taxon>Alphaproteobacteria</taxon>
        <taxon>Rhodobacterales</taxon>
        <taxon>Roseobacteraceae</taxon>
        <taxon>Palleronia</taxon>
    </lineage>
</organism>
<comment type="similarity">
    <text evidence="2">Belongs to the methyl-accepting chemotaxis (MCP) protein family.</text>
</comment>
<dbReference type="GO" id="GO:0006935">
    <property type="term" value="P:chemotaxis"/>
    <property type="evidence" value="ECO:0007669"/>
    <property type="project" value="UniProtKB-KW"/>
</dbReference>
<dbReference type="InterPro" id="IPR004090">
    <property type="entry name" value="Chemotax_Me-accpt_rcpt"/>
</dbReference>
<dbReference type="InterPro" id="IPR000014">
    <property type="entry name" value="PAS"/>
</dbReference>
<gene>
    <name evidence="7" type="primary">trg_3</name>
    <name evidence="7" type="ORF">PAA8504_03635</name>
</gene>
<evidence type="ECO:0000256" key="1">
    <source>
        <dbReference type="ARBA" id="ARBA00022500"/>
    </source>
</evidence>
<protein>
    <submittedName>
        <fullName evidence="7">Methyl-accepting chemotaxis protein III</fullName>
    </submittedName>
</protein>
<dbReference type="PRINTS" id="PR00260">
    <property type="entry name" value="CHEMTRNSDUCR"/>
</dbReference>
<dbReference type="CDD" id="cd00130">
    <property type="entry name" value="PAS"/>
    <property type="match status" value="1"/>
</dbReference>
<dbReference type="SMART" id="SM00091">
    <property type="entry name" value="PAS"/>
    <property type="match status" value="1"/>
</dbReference>
<evidence type="ECO:0000256" key="2">
    <source>
        <dbReference type="ARBA" id="ARBA00029447"/>
    </source>
</evidence>
<dbReference type="GO" id="GO:0004888">
    <property type="term" value="F:transmembrane signaling receptor activity"/>
    <property type="evidence" value="ECO:0007669"/>
    <property type="project" value="InterPro"/>
</dbReference>
<dbReference type="Pfam" id="PF00015">
    <property type="entry name" value="MCPsignal"/>
    <property type="match status" value="1"/>
</dbReference>
<keyword evidence="3" id="KW-0807">Transducer</keyword>
<dbReference type="RefSeq" id="WP_181375857.1">
    <property type="nucleotide sequence ID" value="NZ_ONZF01000011.1"/>
</dbReference>
<dbReference type="Gene3D" id="1.10.287.950">
    <property type="entry name" value="Methyl-accepting chemotaxis protein"/>
    <property type="match status" value="1"/>
</dbReference>
<accession>A0A2R8C056</accession>
<evidence type="ECO:0000259" key="6">
    <source>
        <dbReference type="PROSITE" id="PS50112"/>
    </source>
</evidence>
<evidence type="ECO:0000256" key="4">
    <source>
        <dbReference type="SAM" id="MobiDB-lite"/>
    </source>
</evidence>
<keyword evidence="1" id="KW-0145">Chemotaxis</keyword>
<name>A0A2R8C056_9RHOB</name>
<sequence>MLKWLWRGQGDRAPRSLLISALDQAIDAVVMIDTKNAVTYFNESAEKLWGYRREEVLGNNVAMLVPHEHRANHDALVEANRATGVDKIVGTSRDVHVPRKDGTTVPVSLALSKMRVGNSWAYAAFVRDMSKEIAKRHEMLDRAGSSVALVASNCEEVAGLSSRISDGASRQSSSAQQASSAMEEIAASIRHCAENAATTKTIANTCSTDAQRAGDAVSRAVDAMAAISDKIRIVQEIARQTDLLALNAAIEAARAGTHGRGFAVVASEVRKLAERSQSAAAEIGKLSVETQDASNEAGREITALLPEIVKTADLVEEISAATREQQTGAEQINVAIHELNRVISENADMAKEATKTSTTLTDRSEDLSALIKALREDGADAAKSAAPTGRPQLRVLDKAG</sequence>
<keyword evidence="8" id="KW-1185">Reference proteome</keyword>
<dbReference type="InterPro" id="IPR035965">
    <property type="entry name" value="PAS-like_dom_sf"/>
</dbReference>
<dbReference type="PANTHER" id="PTHR43531">
    <property type="entry name" value="PROTEIN ICFG"/>
    <property type="match status" value="1"/>
</dbReference>
<feature type="region of interest" description="Disordered" evidence="4">
    <location>
        <begin position="378"/>
        <end position="400"/>
    </location>
</feature>
<feature type="domain" description="PAS" evidence="6">
    <location>
        <begin position="14"/>
        <end position="83"/>
    </location>
</feature>
<evidence type="ECO:0000256" key="3">
    <source>
        <dbReference type="PROSITE-ProRule" id="PRU00284"/>
    </source>
</evidence>
<dbReference type="InterPro" id="IPR004089">
    <property type="entry name" value="MCPsignal_dom"/>
</dbReference>
<dbReference type="EMBL" id="ONZF01000011">
    <property type="protein sequence ID" value="SPJ25784.1"/>
    <property type="molecule type" value="Genomic_DNA"/>
</dbReference>